<evidence type="ECO:0000313" key="1">
    <source>
        <dbReference type="EMBL" id="CAF3838960.1"/>
    </source>
</evidence>
<organism evidence="1 2">
    <name type="scientific">Adineta steineri</name>
    <dbReference type="NCBI Taxonomy" id="433720"/>
    <lineage>
        <taxon>Eukaryota</taxon>
        <taxon>Metazoa</taxon>
        <taxon>Spiralia</taxon>
        <taxon>Gnathifera</taxon>
        <taxon>Rotifera</taxon>
        <taxon>Eurotatoria</taxon>
        <taxon>Bdelloidea</taxon>
        <taxon>Adinetida</taxon>
        <taxon>Adinetidae</taxon>
        <taxon>Adineta</taxon>
    </lineage>
</organism>
<protein>
    <submittedName>
        <fullName evidence="1">Uncharacterized protein</fullName>
    </submittedName>
</protein>
<accession>A0A819DUN7</accession>
<dbReference type="InterPro" id="IPR029057">
    <property type="entry name" value="PRTase-like"/>
</dbReference>
<dbReference type="EMBL" id="CAJOAZ010001637">
    <property type="protein sequence ID" value="CAF3838960.1"/>
    <property type="molecule type" value="Genomic_DNA"/>
</dbReference>
<gene>
    <name evidence="1" type="ORF">OXD698_LOCUS20549</name>
</gene>
<proteinExistence type="predicted"/>
<comment type="caution">
    <text evidence="1">The sequence shown here is derived from an EMBL/GenBank/DDBJ whole genome shotgun (WGS) entry which is preliminary data.</text>
</comment>
<dbReference type="AlphaFoldDB" id="A0A819DUN7"/>
<sequence length="28" mass="2839">MINIQSGGTLIECAQALLQSGATDVSAF</sequence>
<dbReference type="Proteomes" id="UP000663844">
    <property type="component" value="Unassembled WGS sequence"/>
</dbReference>
<dbReference type="SUPFAM" id="SSF53271">
    <property type="entry name" value="PRTase-like"/>
    <property type="match status" value="1"/>
</dbReference>
<feature type="non-terminal residue" evidence="1">
    <location>
        <position position="1"/>
    </location>
</feature>
<name>A0A819DUN7_9BILA</name>
<reference evidence="1" key="1">
    <citation type="submission" date="2021-02" db="EMBL/GenBank/DDBJ databases">
        <authorList>
            <person name="Nowell W R."/>
        </authorList>
    </citation>
    <scope>NUCLEOTIDE SEQUENCE</scope>
</reference>
<evidence type="ECO:0000313" key="2">
    <source>
        <dbReference type="Proteomes" id="UP000663844"/>
    </source>
</evidence>